<gene>
    <name evidence="2" type="ORF">G3M70_13145</name>
</gene>
<dbReference type="AlphaFoldDB" id="A0A7T0BXI6"/>
<dbReference type="EMBL" id="CP048685">
    <property type="protein sequence ID" value="QPJ62770.1"/>
    <property type="molecule type" value="Genomic_DNA"/>
</dbReference>
<proteinExistence type="predicted"/>
<reference evidence="2 3" key="1">
    <citation type="submission" date="2020-02" db="EMBL/GenBank/DDBJ databases">
        <title>Genomic and physiological characterization of two novel Nitrospinaceae genera.</title>
        <authorList>
            <person name="Mueller A.J."/>
            <person name="Jung M.-Y."/>
            <person name="Strachan C.R."/>
            <person name="Herbold C.W."/>
            <person name="Kirkegaard R.H."/>
            <person name="Daims H."/>
        </authorList>
    </citation>
    <scope>NUCLEOTIDE SEQUENCE [LARGE SCALE GENOMIC DNA]</scope>
    <source>
        <strain evidence="2">EB</strain>
    </source>
</reference>
<evidence type="ECO:0008006" key="4">
    <source>
        <dbReference type="Google" id="ProtNLM"/>
    </source>
</evidence>
<feature type="chain" id="PRO_5032926745" description="DUF4252 domain-containing protein" evidence="1">
    <location>
        <begin position="26"/>
        <end position="155"/>
    </location>
</feature>
<evidence type="ECO:0000313" key="2">
    <source>
        <dbReference type="EMBL" id="QPJ62770.1"/>
    </source>
</evidence>
<name>A0A7T0BXI6_9BACT</name>
<feature type="signal peptide" evidence="1">
    <location>
        <begin position="1"/>
        <end position="25"/>
    </location>
</feature>
<organism evidence="2 3">
    <name type="scientific">Candidatus Nitronauta litoralis</name>
    <dbReference type="NCBI Taxonomy" id="2705533"/>
    <lineage>
        <taxon>Bacteria</taxon>
        <taxon>Pseudomonadati</taxon>
        <taxon>Nitrospinota/Tectimicrobiota group</taxon>
        <taxon>Nitrospinota</taxon>
        <taxon>Nitrospinia</taxon>
        <taxon>Nitrospinales</taxon>
        <taxon>Nitrospinaceae</taxon>
        <taxon>Candidatus Nitronauta</taxon>
    </lineage>
</organism>
<dbReference type="KEGG" id="nli:G3M70_13145"/>
<accession>A0A7T0BXI6</accession>
<evidence type="ECO:0000313" key="3">
    <source>
        <dbReference type="Proteomes" id="UP000594688"/>
    </source>
</evidence>
<protein>
    <recommendedName>
        <fullName evidence="4">DUF4252 domain-containing protein</fullName>
    </recommendedName>
</protein>
<sequence>MKTSNFVLKFFLFLLIAGFSSAAFAVEEKTEYHLFKNPENYGLLIFPKGAASRELEEFIGTLDFIPVASGNAVMRFGEKKENMTKMMPLEVQEKHGIKKFIILQILAAKKGILVGIYEQQYGLTLPPTIYKLEDIKKNIPKTLDLFRDQDGQRKT</sequence>
<evidence type="ECO:0000256" key="1">
    <source>
        <dbReference type="SAM" id="SignalP"/>
    </source>
</evidence>
<dbReference type="Proteomes" id="UP000594688">
    <property type="component" value="Chromosome"/>
</dbReference>
<keyword evidence="1" id="KW-0732">Signal</keyword>